<feature type="region of interest" description="Disordered" evidence="1">
    <location>
        <begin position="52"/>
        <end position="77"/>
    </location>
</feature>
<dbReference type="Gramene" id="TraesPARA_EIv1.0_2531600.1">
    <property type="protein sequence ID" value="TraesPARA_EIv1.0_2531600.1.CDS"/>
    <property type="gene ID" value="TraesPARA_EIv1.0_2531600"/>
</dbReference>
<dbReference type="InterPro" id="IPR029058">
    <property type="entry name" value="AB_hydrolase_fold"/>
</dbReference>
<dbReference type="AlphaFoldDB" id="A0A3B6TL76"/>
<dbReference type="GeneID" id="123164948"/>
<dbReference type="Gramene" id="TraesJUL7D03G04354860.1">
    <property type="protein sequence ID" value="TraesJUL7D03G04354860.1"/>
    <property type="gene ID" value="TraesJUL7D03G04354860"/>
</dbReference>
<dbReference type="Proteomes" id="UP000019116">
    <property type="component" value="Chromosome 7D"/>
</dbReference>
<evidence type="ECO:0000313" key="4">
    <source>
        <dbReference type="EnsemblPlants" id="TraesCS7D02G121200.1"/>
    </source>
</evidence>
<dbReference type="Gramene" id="TraesLAC7D03G04258240.1">
    <property type="protein sequence ID" value="TraesLAC7D03G04258240.1"/>
    <property type="gene ID" value="TraesLAC7D03G04258240"/>
</dbReference>
<dbReference type="PANTHER" id="PTHR47381">
    <property type="entry name" value="ALPHA/BETA-HYDROLASES SUPERFAMILY PROTEIN"/>
    <property type="match status" value="1"/>
</dbReference>
<feature type="signal peptide" evidence="2">
    <location>
        <begin position="1"/>
        <end position="26"/>
    </location>
</feature>
<dbReference type="InterPro" id="IPR001375">
    <property type="entry name" value="Peptidase_S9_cat"/>
</dbReference>
<dbReference type="PaxDb" id="4565-Traes_7DS_F5343C374.1"/>
<proteinExistence type="predicted"/>
<feature type="compositionally biased region" description="Low complexity" evidence="1">
    <location>
        <begin position="56"/>
        <end position="67"/>
    </location>
</feature>
<dbReference type="Gramene" id="TraesCLE_scaffold_145920_01G000100.1">
    <property type="protein sequence ID" value="TraesCLE_scaffold_145920_01G000100.1"/>
    <property type="gene ID" value="TraesCLE_scaffold_145920_01G000100"/>
</dbReference>
<dbReference type="Gramene" id="TraesMAC7D03G04303740.2">
    <property type="protein sequence ID" value="TraesMAC7D03G04303740.2"/>
    <property type="gene ID" value="TraesMAC7D03G04303740"/>
</dbReference>
<dbReference type="SUPFAM" id="SSF53474">
    <property type="entry name" value="alpha/beta-Hydrolases"/>
    <property type="match status" value="1"/>
</dbReference>
<dbReference type="KEGG" id="taes:123164948"/>
<accession>A0A3B6TL76</accession>
<keyword evidence="5" id="KW-1185">Reference proteome</keyword>
<reference evidence="4" key="2">
    <citation type="submission" date="2018-10" db="UniProtKB">
        <authorList>
            <consortium name="EnsemblPlants"/>
        </authorList>
    </citation>
    <scope>IDENTIFICATION</scope>
</reference>
<dbReference type="Gramene" id="TraesSYM7D03G04364170.1">
    <property type="protein sequence ID" value="TraesSYM7D03G04364170.1"/>
    <property type="gene ID" value="TraesSYM7D03G04364170"/>
</dbReference>
<dbReference type="Gramene" id="TraesCS7D02G121200.1">
    <property type="protein sequence ID" value="TraesCS7D02G121200.1"/>
    <property type="gene ID" value="TraesCS7D02G121200"/>
</dbReference>
<name>A0A3B6TL76_WHEAT</name>
<reference evidence="4" key="1">
    <citation type="submission" date="2018-08" db="EMBL/GenBank/DDBJ databases">
        <authorList>
            <person name="Rossello M."/>
        </authorList>
    </citation>
    <scope>NUCLEOTIDE SEQUENCE [LARGE SCALE GENOMIC DNA]</scope>
    <source>
        <strain evidence="4">cv. Chinese Spring</strain>
    </source>
</reference>
<dbReference type="Gramene" id="TraesSTA7D03G04304860.2">
    <property type="protein sequence ID" value="TraesSTA7D03G04304860.2"/>
    <property type="gene ID" value="TraesSTA7D03G04304860"/>
</dbReference>
<dbReference type="Gene3D" id="3.40.50.1820">
    <property type="entry name" value="alpha/beta hydrolase"/>
    <property type="match status" value="1"/>
</dbReference>
<evidence type="ECO:0000256" key="2">
    <source>
        <dbReference type="SAM" id="SignalP"/>
    </source>
</evidence>
<keyword evidence="2" id="KW-0732">Signal</keyword>
<protein>
    <recommendedName>
        <fullName evidence="3">Peptidase S9 prolyl oligopeptidase catalytic domain-containing protein</fullName>
    </recommendedName>
</protein>
<dbReference type="OrthoDB" id="2152248at2759"/>
<organism evidence="4">
    <name type="scientific">Triticum aestivum</name>
    <name type="common">Wheat</name>
    <dbReference type="NCBI Taxonomy" id="4565"/>
    <lineage>
        <taxon>Eukaryota</taxon>
        <taxon>Viridiplantae</taxon>
        <taxon>Streptophyta</taxon>
        <taxon>Embryophyta</taxon>
        <taxon>Tracheophyta</taxon>
        <taxon>Spermatophyta</taxon>
        <taxon>Magnoliopsida</taxon>
        <taxon>Liliopsida</taxon>
        <taxon>Poales</taxon>
        <taxon>Poaceae</taxon>
        <taxon>BOP clade</taxon>
        <taxon>Pooideae</taxon>
        <taxon>Triticodae</taxon>
        <taxon>Triticeae</taxon>
        <taxon>Triticinae</taxon>
        <taxon>Triticum</taxon>
    </lineage>
</organism>
<evidence type="ECO:0000259" key="3">
    <source>
        <dbReference type="Pfam" id="PF00326"/>
    </source>
</evidence>
<dbReference type="GO" id="GO:0006508">
    <property type="term" value="P:proteolysis"/>
    <property type="evidence" value="ECO:0007669"/>
    <property type="project" value="InterPro"/>
</dbReference>
<dbReference type="Gramene" id="TraesNOR7D03G04359850.1">
    <property type="protein sequence ID" value="TraesNOR7D03G04359850.1"/>
    <property type="gene ID" value="TraesNOR7D03G04359850"/>
</dbReference>
<feature type="chain" id="PRO_5043181155" description="Peptidase S9 prolyl oligopeptidase catalytic domain-containing protein" evidence="2">
    <location>
        <begin position="27"/>
        <end position="437"/>
    </location>
</feature>
<dbReference type="Gramene" id="TraesWEE_scaffold_096996_01G000100.1">
    <property type="protein sequence ID" value="TraesWEE_scaffold_096996_01G000100.1"/>
    <property type="gene ID" value="TraesWEE_scaffold_096996_01G000100"/>
</dbReference>
<dbReference type="Gramene" id="TraesCAD_scaffold_016106_01G000400.1">
    <property type="protein sequence ID" value="TraesCAD_scaffold_016106_01G000400.1"/>
    <property type="gene ID" value="TraesCAD_scaffold_016106_01G000400"/>
</dbReference>
<dbReference type="Gramene" id="TraesROB_scaffold_023154_01G000100.1">
    <property type="protein sequence ID" value="TraesROB_scaffold_023154_01G000100.1"/>
    <property type="gene ID" value="TraesROB_scaffold_023154_01G000100"/>
</dbReference>
<dbReference type="Gramene" id="TraesCS7D03G0271700.1">
    <property type="protein sequence ID" value="TraesCS7D03G0271700.1.CDS"/>
    <property type="gene ID" value="TraesCS7D03G0271700"/>
</dbReference>
<sequence length="437" mass="47834">MLRRAMALALTLAAAAMWAPPRTSHACSSAAGRVPHVTGGHSKRRLVGVVGPACHSSGSTSASKSTTRGPIACRRPDATGAPMAAAAAAGDLRSEYLEVLLSRRRERQVPMTVEQGSPVKEPLYQGNGPLGLREAMESCPRKEVENFQEKLVEENFYLMTESGEQGRLPVLLLKLNDTAPERKPVVVILHSSYKCKEWLRPLLEAYASRGYIAVAIDSRYHGERASSKTTYIEALNSAWRNGDTMPFIFDTVWDLIKLGDYLSAREDVDPSRIGITGESLGGMHAWFAAFVDTRYSVVVPIIGVQGFQWAIDNDKWQARVDSIKPLFEEARIDSGKSEIDAEVVKKVWDKIAPGMASQFDAPYSVPLIAPRPLLLLNGADDPRCPVLGLQEPASKATEAYAEAGSADKFKFIAEPGVGHRMTASMVKEASDWFDRFL</sequence>
<dbReference type="EnsemblPlants" id="TraesCS7D02G121200.1">
    <property type="protein sequence ID" value="TraesCS7D02G121200.1"/>
    <property type="gene ID" value="TraesCS7D02G121200"/>
</dbReference>
<dbReference type="STRING" id="4565.A0A3B6TL76"/>
<dbReference type="RefSeq" id="XP_044438502.1">
    <property type="nucleotide sequence ID" value="XM_044582567.1"/>
</dbReference>
<feature type="domain" description="Peptidase S9 prolyl oligopeptidase catalytic" evidence="3">
    <location>
        <begin position="207"/>
        <end position="424"/>
    </location>
</feature>
<dbReference type="GO" id="GO:0008236">
    <property type="term" value="F:serine-type peptidase activity"/>
    <property type="evidence" value="ECO:0007669"/>
    <property type="project" value="InterPro"/>
</dbReference>
<evidence type="ECO:0000313" key="5">
    <source>
        <dbReference type="Proteomes" id="UP000019116"/>
    </source>
</evidence>
<dbReference type="SMR" id="A0A3B6TL76"/>
<dbReference type="Gramene" id="TraesJAG7D03G04294420.1">
    <property type="protein sequence ID" value="TraesJAG7D03G04294420.1"/>
    <property type="gene ID" value="TraesJAG7D03G04294420"/>
</dbReference>
<dbReference type="Gramene" id="TraesARI7D03G04386380.1">
    <property type="protein sequence ID" value="TraesARI7D03G04386380.1"/>
    <property type="gene ID" value="TraesARI7D03G04386380"/>
</dbReference>
<evidence type="ECO:0000256" key="1">
    <source>
        <dbReference type="SAM" id="MobiDB-lite"/>
    </source>
</evidence>
<dbReference type="PANTHER" id="PTHR47381:SF3">
    <property type="entry name" value="ALPHA_BETA-HYDROLASES SUPERFAMILY PROTEIN"/>
    <property type="match status" value="1"/>
</dbReference>
<gene>
    <name evidence="4" type="primary">LOC123164948</name>
</gene>
<dbReference type="Pfam" id="PF00326">
    <property type="entry name" value="Peptidase_S9"/>
    <property type="match status" value="1"/>
</dbReference>